<accession>A0ABY9LI94</accession>
<dbReference type="EMBL" id="CP110509">
    <property type="protein sequence ID" value="WMB28580.1"/>
    <property type="molecule type" value="Genomic_DNA"/>
</dbReference>
<dbReference type="Proteomes" id="UP001238096">
    <property type="component" value="Chromosome"/>
</dbReference>
<evidence type="ECO:0000313" key="2">
    <source>
        <dbReference type="Proteomes" id="UP001238096"/>
    </source>
</evidence>
<keyword evidence="2" id="KW-1185">Reference proteome</keyword>
<name>A0ABY9LI94_9STRE</name>
<proteinExistence type="predicted"/>
<dbReference type="RefSeq" id="WP_018365492.1">
    <property type="nucleotide sequence ID" value="NZ_CP110509.1"/>
</dbReference>
<organism evidence="1 2">
    <name type="scientific">Streptococcus didelphis</name>
    <dbReference type="NCBI Taxonomy" id="102886"/>
    <lineage>
        <taxon>Bacteria</taxon>
        <taxon>Bacillati</taxon>
        <taxon>Bacillota</taxon>
        <taxon>Bacilli</taxon>
        <taxon>Lactobacillales</taxon>
        <taxon>Streptococcaceae</taxon>
        <taxon>Streptococcus</taxon>
    </lineage>
</organism>
<sequence length="97" mass="10179">MVKMDLGSSTSQASSTATMTASRIAAYDALISSLSTFSGEASLSGAAYDSAKSFASSVMVPIIQGGILLSEAISQAMSKFPKSINHLNKMFLFVIRF</sequence>
<protein>
    <submittedName>
        <fullName evidence="1">Uncharacterized protein</fullName>
    </submittedName>
</protein>
<gene>
    <name evidence="1" type="ORF">N1496_03325</name>
</gene>
<evidence type="ECO:0000313" key="1">
    <source>
        <dbReference type="EMBL" id="WMB28580.1"/>
    </source>
</evidence>
<reference evidence="2" key="1">
    <citation type="submission" date="2022-10" db="EMBL/GenBank/DDBJ databases">
        <title>Streptococcus didelphis as causative of fatal infections in opossums (Didelphis albiventris).</title>
        <authorList>
            <person name="Breyer G.M."/>
            <person name="Da Silva M.E.R.J."/>
            <person name="Siqueira F.M."/>
        </authorList>
    </citation>
    <scope>NUCLEOTIDE SEQUENCE [LARGE SCALE GENOMIC DNA]</scope>
    <source>
        <strain evidence="2">LBVP101/21</strain>
    </source>
</reference>